<protein>
    <submittedName>
        <fullName evidence="2">Hypothetical membrane protein</fullName>
    </submittedName>
</protein>
<evidence type="ECO:0000313" key="2">
    <source>
        <dbReference type="EMBL" id="SBW84524.1"/>
    </source>
</evidence>
<reference evidence="3" key="1">
    <citation type="submission" date="2016-07" db="EMBL/GenBank/DDBJ databases">
        <authorList>
            <person name="Florea S."/>
            <person name="Webb J.S."/>
            <person name="Jaromczyk J."/>
            <person name="Schardl C.L."/>
        </authorList>
    </citation>
    <scope>NUCLEOTIDE SEQUENCE [LARGE SCALE GENOMIC DNA]</scope>
    <source>
        <strain evidence="3">1YdBTEX2</strain>
    </source>
</reference>
<dbReference type="AlphaFoldDB" id="A0A1D3K838"/>
<feature type="transmembrane region" description="Helical" evidence="1">
    <location>
        <begin position="62"/>
        <end position="85"/>
    </location>
</feature>
<sequence>METSDATPLPPSGQSQSWKRPQVFLLAFAAGIPLYLLACIIASSALIYLAPIAPSDIKQMSWLVTPPVFGPLRWFLVLGFAGITFKFLVTGSYGLSTIALIVCTCTVFGFSPSVSARIGILAGDARIGCYTYESQECRKMLGVAFEGARSIYETGNENERASSPYASWYQGTRTDFESRVKSLLPSSCPYVGFLSAPYMLVNVSELNVRIQSQRKVLSTFLANMTR</sequence>
<keyword evidence="1" id="KW-1133">Transmembrane helix</keyword>
<accession>A0A1D3K838</accession>
<organism evidence="2 3">
    <name type="scientific">Pseudomonas veronii 1YdBTEX2</name>
    <dbReference type="NCBI Taxonomy" id="1295141"/>
    <lineage>
        <taxon>Bacteria</taxon>
        <taxon>Pseudomonadati</taxon>
        <taxon>Pseudomonadota</taxon>
        <taxon>Gammaproteobacteria</taxon>
        <taxon>Pseudomonadales</taxon>
        <taxon>Pseudomonadaceae</taxon>
        <taxon>Pseudomonas</taxon>
    </lineage>
</organism>
<name>A0A1D3K838_PSEVE</name>
<gene>
    <name evidence="2" type="ORF">PVE_R2G0498</name>
</gene>
<keyword evidence="1" id="KW-0812">Transmembrane</keyword>
<evidence type="ECO:0000313" key="3">
    <source>
        <dbReference type="Proteomes" id="UP000245431"/>
    </source>
</evidence>
<feature type="transmembrane region" description="Helical" evidence="1">
    <location>
        <begin position="23"/>
        <end position="50"/>
    </location>
</feature>
<proteinExistence type="predicted"/>
<evidence type="ECO:0000256" key="1">
    <source>
        <dbReference type="SAM" id="Phobius"/>
    </source>
</evidence>
<dbReference type="Proteomes" id="UP000245431">
    <property type="component" value="Chromosome PVE_r2"/>
</dbReference>
<dbReference type="EMBL" id="LT599584">
    <property type="protein sequence ID" value="SBW84524.1"/>
    <property type="molecule type" value="Genomic_DNA"/>
</dbReference>
<feature type="transmembrane region" description="Helical" evidence="1">
    <location>
        <begin position="91"/>
        <end position="110"/>
    </location>
</feature>
<keyword evidence="1" id="KW-0472">Membrane</keyword>